<feature type="region of interest" description="Disordered" evidence="1">
    <location>
        <begin position="42"/>
        <end position="73"/>
    </location>
</feature>
<keyword evidence="3" id="KW-1185">Reference proteome</keyword>
<comment type="caution">
    <text evidence="2">The sequence shown here is derived from an EMBL/GenBank/DDBJ whole genome shotgun (WGS) entry which is preliminary data.</text>
</comment>
<organism evidence="2 3">
    <name type="scientific">Deinococcus depolymerans</name>
    <dbReference type="NCBI Taxonomy" id="392408"/>
    <lineage>
        <taxon>Bacteria</taxon>
        <taxon>Thermotogati</taxon>
        <taxon>Deinococcota</taxon>
        <taxon>Deinococci</taxon>
        <taxon>Deinococcales</taxon>
        <taxon>Deinococcaceae</taxon>
        <taxon>Deinococcus</taxon>
    </lineage>
</organism>
<dbReference type="EMBL" id="BAAADB010000004">
    <property type="protein sequence ID" value="GAA0502285.1"/>
    <property type="molecule type" value="Genomic_DNA"/>
</dbReference>
<accession>A0ABN1BR92</accession>
<evidence type="ECO:0000256" key="1">
    <source>
        <dbReference type="SAM" id="MobiDB-lite"/>
    </source>
</evidence>
<gene>
    <name evidence="2" type="ORF">GCM10008937_07370</name>
</gene>
<dbReference type="Proteomes" id="UP001500191">
    <property type="component" value="Unassembled WGS sequence"/>
</dbReference>
<evidence type="ECO:0000313" key="3">
    <source>
        <dbReference type="Proteomes" id="UP001500191"/>
    </source>
</evidence>
<protein>
    <submittedName>
        <fullName evidence="2">Uncharacterized protein</fullName>
    </submittedName>
</protein>
<proteinExistence type="predicted"/>
<sequence>MDWVQYGSSLHGRSCGTPWPFRVGASPGAVGVRSAFAAATQEREVRHDAVPAGSSGADHSNGDWAGFHTPLVR</sequence>
<name>A0ABN1BR92_9DEIO</name>
<reference evidence="2 3" key="1">
    <citation type="journal article" date="2019" name="Int. J. Syst. Evol. Microbiol.">
        <title>The Global Catalogue of Microorganisms (GCM) 10K type strain sequencing project: providing services to taxonomists for standard genome sequencing and annotation.</title>
        <authorList>
            <consortium name="The Broad Institute Genomics Platform"/>
            <consortium name="The Broad Institute Genome Sequencing Center for Infectious Disease"/>
            <person name="Wu L."/>
            <person name="Ma J."/>
        </authorList>
    </citation>
    <scope>NUCLEOTIDE SEQUENCE [LARGE SCALE GENOMIC DNA]</scope>
    <source>
        <strain evidence="2 3">JCM 14368</strain>
    </source>
</reference>
<evidence type="ECO:0000313" key="2">
    <source>
        <dbReference type="EMBL" id="GAA0502285.1"/>
    </source>
</evidence>